<feature type="transmembrane region" description="Helical" evidence="1">
    <location>
        <begin position="331"/>
        <end position="352"/>
    </location>
</feature>
<accession>A0A0A0EHK4</accession>
<feature type="transmembrane region" description="Helical" evidence="1">
    <location>
        <begin position="139"/>
        <end position="159"/>
    </location>
</feature>
<dbReference type="NCBIfam" id="NF047644">
    <property type="entry name" value="TsoY_fam"/>
    <property type="match status" value="1"/>
</dbReference>
<evidence type="ECO:0000313" key="3">
    <source>
        <dbReference type="Proteomes" id="UP000030004"/>
    </source>
</evidence>
<sequence length="403" mass="43365">MSLQTRPADRYNPLYFLASVGAGGLAVTFFMYLFFWVPHPGQPVPVFEDIMAAWAKGNLPQQIAIVIAMAGIATFAVLNIKALIWNLSAFAKWSRTEAYTNLRQTNAEATLLARPLALAMSVNAMFIVGMVFVPNLWSVVEYLFPAAMVAFVLVAGMALRDIGRYLGRILSTGGAFDMSQHNSFGQLLPAFALAMAGVGLAAPAAMSHTTTTVGVAMVLSTFLGTAALVYAVIALMTAMSSMLHHGTAKEAAPTLMIVVPLMTILGILLMRQDHALHVTFGAHSTDGETMVFLARFVSVQVLFLLLGLTVMIRQGYFRDFVFGTKTSPGSYALVCPGVAFQVMMFFFIHKGLVAADVLTKFSPAYWALIAVALASQAAMIALVLRLNRQHFARAAQAPAVPAE</sequence>
<feature type="transmembrane region" description="Helical" evidence="1">
    <location>
        <begin position="12"/>
        <end position="35"/>
    </location>
</feature>
<feature type="transmembrane region" description="Helical" evidence="1">
    <location>
        <begin position="251"/>
        <end position="270"/>
    </location>
</feature>
<dbReference type="RefSeq" id="WP_043744653.1">
    <property type="nucleotide sequence ID" value="NZ_AQQX01000001.1"/>
</dbReference>
<feature type="transmembrane region" description="Helical" evidence="1">
    <location>
        <begin position="364"/>
        <end position="384"/>
    </location>
</feature>
<evidence type="ECO:0000256" key="1">
    <source>
        <dbReference type="SAM" id="Phobius"/>
    </source>
</evidence>
<dbReference type="Proteomes" id="UP000030004">
    <property type="component" value="Unassembled WGS sequence"/>
</dbReference>
<feature type="transmembrane region" description="Helical" evidence="1">
    <location>
        <begin position="63"/>
        <end position="90"/>
    </location>
</feature>
<keyword evidence="1" id="KW-0472">Membrane</keyword>
<feature type="transmembrane region" description="Helical" evidence="1">
    <location>
        <begin position="290"/>
        <end position="310"/>
    </location>
</feature>
<dbReference type="STRING" id="1461694.ATO9_02735"/>
<dbReference type="AlphaFoldDB" id="A0A0A0EHK4"/>
<keyword evidence="1" id="KW-0812">Transmembrane</keyword>
<feature type="transmembrane region" description="Helical" evidence="1">
    <location>
        <begin position="212"/>
        <end position="239"/>
    </location>
</feature>
<protein>
    <submittedName>
        <fullName evidence="2">Membrane protein</fullName>
    </submittedName>
</protein>
<keyword evidence="3" id="KW-1185">Reference proteome</keyword>
<evidence type="ECO:0000313" key="2">
    <source>
        <dbReference type="EMBL" id="KGM50426.1"/>
    </source>
</evidence>
<name>A0A0A0EHK4_9RHOB</name>
<gene>
    <name evidence="2" type="ORF">ATO9_02735</name>
</gene>
<organism evidence="2 3">
    <name type="scientific">Pseudooceanicola atlanticus</name>
    <dbReference type="NCBI Taxonomy" id="1461694"/>
    <lineage>
        <taxon>Bacteria</taxon>
        <taxon>Pseudomonadati</taxon>
        <taxon>Pseudomonadota</taxon>
        <taxon>Alphaproteobacteria</taxon>
        <taxon>Rhodobacterales</taxon>
        <taxon>Paracoccaceae</taxon>
        <taxon>Pseudooceanicola</taxon>
    </lineage>
</organism>
<feature type="transmembrane region" description="Helical" evidence="1">
    <location>
        <begin position="187"/>
        <end position="206"/>
    </location>
</feature>
<feature type="transmembrane region" description="Helical" evidence="1">
    <location>
        <begin position="111"/>
        <end position="133"/>
    </location>
</feature>
<keyword evidence="1" id="KW-1133">Transmembrane helix</keyword>
<dbReference type="OrthoDB" id="9156251at2"/>
<dbReference type="eggNOG" id="ENOG502Z87Y">
    <property type="taxonomic scope" value="Bacteria"/>
</dbReference>
<reference evidence="2 3" key="1">
    <citation type="journal article" date="2015" name="Antonie Van Leeuwenhoek">
        <title>Pseudooceanicola atlanticus gen. nov. sp. nov., isolated from surface seawater of the Atlantic Ocean and reclassification of Oceanicola batsensis, Oceanicola marinus, Oceanicola nitratireducens, Oceanicola nanhaiensis, Oceanicola antarcticus and Oceanicola flagellatus, as Pseudooceanicola batsensis comb. nov., Pseudooceanicola marinus comb. nov., Pseudooceanicola nitratireducens comb. nov., Pseudooceanicola nanhaiensis comb. nov., Pseudooceanicola antarcticus comb. nov., and Pseudooceanicola flagellatus comb. nov.</title>
        <authorList>
            <person name="Lai Q."/>
            <person name="Li G."/>
            <person name="Liu X."/>
            <person name="Du Y."/>
            <person name="Sun F."/>
            <person name="Shao Z."/>
        </authorList>
    </citation>
    <scope>NUCLEOTIDE SEQUENCE [LARGE SCALE GENOMIC DNA]</scope>
    <source>
        <strain evidence="2 3">22II-s11g</strain>
    </source>
</reference>
<dbReference type="EMBL" id="AQQX01000001">
    <property type="protein sequence ID" value="KGM50426.1"/>
    <property type="molecule type" value="Genomic_DNA"/>
</dbReference>
<comment type="caution">
    <text evidence="2">The sequence shown here is derived from an EMBL/GenBank/DDBJ whole genome shotgun (WGS) entry which is preliminary data.</text>
</comment>
<proteinExistence type="predicted"/>
<dbReference type="InterPro" id="IPR059133">
    <property type="entry name" value="TsoY-like"/>
</dbReference>